<evidence type="ECO:0000313" key="2">
    <source>
        <dbReference type="Proteomes" id="UP000297245"/>
    </source>
</evidence>
<name>A0A4S8MBK4_DENBC</name>
<sequence length="360" mass="39412">MNVTVLPATGSNNFNVNSRRKANAANAHPIEAVNFAQISVIADNRRISNALPNALKIKILSDTSVLTSERLPLVTINFGLFSLFPPTFNNRTNGMRQDIAQICVKVTEYIIHFDLNTTKRRSLPRNLVFSGSLEETILSDQVGLNDGNGITPLDLSRHGQDAKDMKIDRCKVILDSTEYHLATFLTDKVMHKGTFNLDLSMILISFTVGDAVQSPVAAMRFSLSHPAPSNVKHVEKGDEASWLPPTLMIQYSAPNLKTGRMFVFILTLRDGTLYFEGEYAAISTNSDVWASTGRLKYPTVQGSNQTVLTNSANSKDGGTGRDGVGDTLALEQALSGDLMERVFEKEGPEDGKDYEGSGDH</sequence>
<dbReference type="Proteomes" id="UP000297245">
    <property type="component" value="Unassembled WGS sequence"/>
</dbReference>
<keyword evidence="2" id="KW-1185">Reference proteome</keyword>
<dbReference type="OrthoDB" id="406864at2759"/>
<accession>A0A4S8MBK4</accession>
<dbReference type="EMBL" id="ML179112">
    <property type="protein sequence ID" value="THU99872.1"/>
    <property type="molecule type" value="Genomic_DNA"/>
</dbReference>
<protein>
    <submittedName>
        <fullName evidence="1">Uncharacterized protein</fullName>
    </submittedName>
</protein>
<gene>
    <name evidence="1" type="ORF">K435DRAFT_794582</name>
</gene>
<dbReference type="AlphaFoldDB" id="A0A4S8MBK4"/>
<evidence type="ECO:0000313" key="1">
    <source>
        <dbReference type="EMBL" id="THU99872.1"/>
    </source>
</evidence>
<proteinExistence type="predicted"/>
<organism evidence="1 2">
    <name type="scientific">Dendrothele bispora (strain CBS 962.96)</name>
    <dbReference type="NCBI Taxonomy" id="1314807"/>
    <lineage>
        <taxon>Eukaryota</taxon>
        <taxon>Fungi</taxon>
        <taxon>Dikarya</taxon>
        <taxon>Basidiomycota</taxon>
        <taxon>Agaricomycotina</taxon>
        <taxon>Agaricomycetes</taxon>
        <taxon>Agaricomycetidae</taxon>
        <taxon>Agaricales</taxon>
        <taxon>Agaricales incertae sedis</taxon>
        <taxon>Dendrothele</taxon>
    </lineage>
</organism>
<reference evidence="1 2" key="1">
    <citation type="journal article" date="2019" name="Nat. Ecol. Evol.">
        <title>Megaphylogeny resolves global patterns of mushroom evolution.</title>
        <authorList>
            <person name="Varga T."/>
            <person name="Krizsan K."/>
            <person name="Foldi C."/>
            <person name="Dima B."/>
            <person name="Sanchez-Garcia M."/>
            <person name="Sanchez-Ramirez S."/>
            <person name="Szollosi G.J."/>
            <person name="Szarkandi J.G."/>
            <person name="Papp V."/>
            <person name="Albert L."/>
            <person name="Andreopoulos W."/>
            <person name="Angelini C."/>
            <person name="Antonin V."/>
            <person name="Barry K.W."/>
            <person name="Bougher N.L."/>
            <person name="Buchanan P."/>
            <person name="Buyck B."/>
            <person name="Bense V."/>
            <person name="Catcheside P."/>
            <person name="Chovatia M."/>
            <person name="Cooper J."/>
            <person name="Damon W."/>
            <person name="Desjardin D."/>
            <person name="Finy P."/>
            <person name="Geml J."/>
            <person name="Haridas S."/>
            <person name="Hughes K."/>
            <person name="Justo A."/>
            <person name="Karasinski D."/>
            <person name="Kautmanova I."/>
            <person name="Kiss B."/>
            <person name="Kocsube S."/>
            <person name="Kotiranta H."/>
            <person name="LaButti K.M."/>
            <person name="Lechner B.E."/>
            <person name="Liimatainen K."/>
            <person name="Lipzen A."/>
            <person name="Lukacs Z."/>
            <person name="Mihaltcheva S."/>
            <person name="Morgado L.N."/>
            <person name="Niskanen T."/>
            <person name="Noordeloos M.E."/>
            <person name="Ohm R.A."/>
            <person name="Ortiz-Santana B."/>
            <person name="Ovrebo C."/>
            <person name="Racz N."/>
            <person name="Riley R."/>
            <person name="Savchenko A."/>
            <person name="Shiryaev A."/>
            <person name="Soop K."/>
            <person name="Spirin V."/>
            <person name="Szebenyi C."/>
            <person name="Tomsovsky M."/>
            <person name="Tulloss R.E."/>
            <person name="Uehling J."/>
            <person name="Grigoriev I.V."/>
            <person name="Vagvolgyi C."/>
            <person name="Papp T."/>
            <person name="Martin F.M."/>
            <person name="Miettinen O."/>
            <person name="Hibbett D.S."/>
            <person name="Nagy L.G."/>
        </authorList>
    </citation>
    <scope>NUCLEOTIDE SEQUENCE [LARGE SCALE GENOMIC DNA]</scope>
    <source>
        <strain evidence="1 2">CBS 962.96</strain>
    </source>
</reference>